<reference evidence="1" key="1">
    <citation type="submission" date="2023-06" db="EMBL/GenBank/DDBJ databases">
        <title>Genome-scale phylogeny and comparative genomics of the fungal order Sordariales.</title>
        <authorList>
            <consortium name="Lawrence Berkeley National Laboratory"/>
            <person name="Hensen N."/>
            <person name="Bonometti L."/>
            <person name="Westerberg I."/>
            <person name="Brannstrom I.O."/>
            <person name="Guillou S."/>
            <person name="Cros-Aarteil S."/>
            <person name="Calhoun S."/>
            <person name="Haridas S."/>
            <person name="Kuo A."/>
            <person name="Mondo S."/>
            <person name="Pangilinan J."/>
            <person name="Riley R."/>
            <person name="Labutti K."/>
            <person name="Andreopoulos B."/>
            <person name="Lipzen A."/>
            <person name="Chen C."/>
            <person name="Yanf M."/>
            <person name="Daum C."/>
            <person name="Ng V."/>
            <person name="Clum A."/>
            <person name="Steindorff A."/>
            <person name="Ohm R."/>
            <person name="Martin F."/>
            <person name="Silar P."/>
            <person name="Natvig D."/>
            <person name="Lalanne C."/>
            <person name="Gautier V."/>
            <person name="Ament-Velasquez S.L."/>
            <person name="Kruys A."/>
            <person name="Hutchinson M.I."/>
            <person name="Powell A.J."/>
            <person name="Barry K."/>
            <person name="Miller A.N."/>
            <person name="Grigoriev I.V."/>
            <person name="Debuchy R."/>
            <person name="Gladieux P."/>
            <person name="Thoren M.H."/>
            <person name="Johannesson H."/>
        </authorList>
    </citation>
    <scope>NUCLEOTIDE SEQUENCE</scope>
    <source>
        <strain evidence="1">SMH4607-1</strain>
    </source>
</reference>
<gene>
    <name evidence="1" type="ORF">B0H67DRAFT_555805</name>
</gene>
<keyword evidence="2" id="KW-1185">Reference proteome</keyword>
<comment type="caution">
    <text evidence="1">The sequence shown here is derived from an EMBL/GenBank/DDBJ whole genome shotgun (WGS) entry which is preliminary data.</text>
</comment>
<evidence type="ECO:0000313" key="2">
    <source>
        <dbReference type="Proteomes" id="UP001172102"/>
    </source>
</evidence>
<organism evidence="1 2">
    <name type="scientific">Lasiosphaeris hirsuta</name>
    <dbReference type="NCBI Taxonomy" id="260670"/>
    <lineage>
        <taxon>Eukaryota</taxon>
        <taxon>Fungi</taxon>
        <taxon>Dikarya</taxon>
        <taxon>Ascomycota</taxon>
        <taxon>Pezizomycotina</taxon>
        <taxon>Sordariomycetes</taxon>
        <taxon>Sordariomycetidae</taxon>
        <taxon>Sordariales</taxon>
        <taxon>Lasiosphaeriaceae</taxon>
        <taxon>Lasiosphaeris</taxon>
    </lineage>
</organism>
<name>A0AA40A9U0_9PEZI</name>
<protein>
    <submittedName>
        <fullName evidence="1">Uncharacterized protein</fullName>
    </submittedName>
</protein>
<proteinExistence type="predicted"/>
<dbReference type="EMBL" id="JAUKUA010000005">
    <property type="protein sequence ID" value="KAK0711902.1"/>
    <property type="molecule type" value="Genomic_DNA"/>
</dbReference>
<accession>A0AA40A9U0</accession>
<dbReference type="Proteomes" id="UP001172102">
    <property type="component" value="Unassembled WGS sequence"/>
</dbReference>
<sequence>MESNAKPEETILYCFLRAGGVQMRPICKITPEILDAQTGQDTVKLLLEHDLARLGTEPTAIRVLETTAYNPYWWEKDGKRALEMLWEWDPGLRVTSPMLEAARNSHDLKFLLTQDRAKLPVPNVAMRRAIETLSDAPEKVGLRLTHDPDMELKPDTNTRVFEQRIFCLTSLETDGISGVSKGYGIFSLLGGFACSR</sequence>
<evidence type="ECO:0000313" key="1">
    <source>
        <dbReference type="EMBL" id="KAK0711902.1"/>
    </source>
</evidence>
<dbReference type="AlphaFoldDB" id="A0AA40A9U0"/>